<name>A0ABR2FD84_9ROSI</name>
<protein>
    <recommendedName>
        <fullName evidence="3">SHSP domain-containing protein</fullName>
    </recommendedName>
</protein>
<evidence type="ECO:0000313" key="1">
    <source>
        <dbReference type="EMBL" id="KAK8578892.1"/>
    </source>
</evidence>
<evidence type="ECO:0008006" key="3">
    <source>
        <dbReference type="Google" id="ProtNLM"/>
    </source>
</evidence>
<proteinExistence type="predicted"/>
<evidence type="ECO:0000313" key="2">
    <source>
        <dbReference type="Proteomes" id="UP001472677"/>
    </source>
</evidence>
<comment type="caution">
    <text evidence="1">The sequence shown here is derived from an EMBL/GenBank/DDBJ whole genome shotgun (WGS) entry which is preliminary data.</text>
</comment>
<dbReference type="EMBL" id="JBBPBM010000006">
    <property type="protein sequence ID" value="KAK8578892.1"/>
    <property type="molecule type" value="Genomic_DNA"/>
</dbReference>
<keyword evidence="2" id="KW-1185">Reference proteome</keyword>
<gene>
    <name evidence="1" type="ORF">V6N12_069236</name>
</gene>
<dbReference type="Proteomes" id="UP001472677">
    <property type="component" value="Unassembled WGS sequence"/>
</dbReference>
<accession>A0ABR2FD84</accession>
<organism evidence="1 2">
    <name type="scientific">Hibiscus sabdariffa</name>
    <name type="common">roselle</name>
    <dbReference type="NCBI Taxonomy" id="183260"/>
    <lineage>
        <taxon>Eukaryota</taxon>
        <taxon>Viridiplantae</taxon>
        <taxon>Streptophyta</taxon>
        <taxon>Embryophyta</taxon>
        <taxon>Tracheophyta</taxon>
        <taxon>Spermatophyta</taxon>
        <taxon>Magnoliopsida</taxon>
        <taxon>eudicotyledons</taxon>
        <taxon>Gunneridae</taxon>
        <taxon>Pentapetalae</taxon>
        <taxon>rosids</taxon>
        <taxon>malvids</taxon>
        <taxon>Malvales</taxon>
        <taxon>Malvaceae</taxon>
        <taxon>Malvoideae</taxon>
        <taxon>Hibiscus</taxon>
    </lineage>
</organism>
<sequence length="146" mass="16844">MRMESFGWLAIAYMHLPLPMLNILDFSCRRGDSVAGQGQRIAVAHEAEAEAEAEIDVTFMGNCSLPPLNKIFFLLLEFRGTLRKRNPCQYLCTAIYLPDHYISDFHNIYYLNLKGSLLTLKLAPPRVDSLTVTWPWEYQFTKKIKI</sequence>
<reference evidence="1 2" key="1">
    <citation type="journal article" date="2024" name="G3 (Bethesda)">
        <title>Genome assembly of Hibiscus sabdariffa L. provides insights into metabolisms of medicinal natural products.</title>
        <authorList>
            <person name="Kim T."/>
        </authorList>
    </citation>
    <scope>NUCLEOTIDE SEQUENCE [LARGE SCALE GENOMIC DNA]</scope>
    <source>
        <strain evidence="1">TK-2024</strain>
        <tissue evidence="1">Old leaves</tissue>
    </source>
</reference>